<keyword evidence="3" id="KW-1185">Reference proteome</keyword>
<dbReference type="Proteomes" id="UP000183275">
    <property type="component" value="Unassembled WGS sequence"/>
</dbReference>
<dbReference type="InterPro" id="IPR036411">
    <property type="entry name" value="TorD-like_sf"/>
</dbReference>
<evidence type="ECO:0000313" key="2">
    <source>
        <dbReference type="EMBL" id="SEW14847.1"/>
    </source>
</evidence>
<proteinExistence type="predicted"/>
<dbReference type="Pfam" id="PF02613">
    <property type="entry name" value="Nitrate_red_del"/>
    <property type="match status" value="1"/>
</dbReference>
<dbReference type="EMBL" id="FOIS01000003">
    <property type="protein sequence ID" value="SEW14847.1"/>
    <property type="molecule type" value="Genomic_DNA"/>
</dbReference>
<dbReference type="STRING" id="1202768.SAMN05216285_2665"/>
<keyword evidence="1" id="KW-0143">Chaperone</keyword>
<sequence length="210" mass="23587">MGMDMEALYAARLDLVEFLVTATHDAPGESFIDDVLHGDIAAPSGSVNDELDEGFALLEAFIEANADRPTEDVVDDLEIEFTRLFIGPRPPVLPHETYYREDTDYMGDGIPKVEASYGAAGWSPPENYPEENDHIAVELAFLRYLVRSQRRGREEALGFQRVFHEEHLSHWIDDCATAITEEADETFYEAVGHLLAGYTDFEEEIALQVS</sequence>
<reference evidence="3" key="1">
    <citation type="submission" date="2016-10" db="EMBL/GenBank/DDBJ databases">
        <authorList>
            <person name="Varghese N."/>
        </authorList>
    </citation>
    <scope>NUCLEOTIDE SEQUENCE [LARGE SCALE GENOMIC DNA]</scope>
    <source>
        <strain evidence="3">CGMCC 1.12284</strain>
    </source>
</reference>
<organism evidence="2 3">
    <name type="scientific">Natrinema salifodinae</name>
    <dbReference type="NCBI Taxonomy" id="1202768"/>
    <lineage>
        <taxon>Archaea</taxon>
        <taxon>Methanobacteriati</taxon>
        <taxon>Methanobacteriota</taxon>
        <taxon>Stenosarchaea group</taxon>
        <taxon>Halobacteria</taxon>
        <taxon>Halobacteriales</taxon>
        <taxon>Natrialbaceae</taxon>
        <taxon>Natrinema</taxon>
    </lineage>
</organism>
<dbReference type="InterPro" id="IPR020945">
    <property type="entry name" value="DMSO/NO3_reduct_chaperone"/>
</dbReference>
<evidence type="ECO:0000313" key="3">
    <source>
        <dbReference type="Proteomes" id="UP000183275"/>
    </source>
</evidence>
<dbReference type="PANTHER" id="PTHR34227">
    <property type="entry name" value="CHAPERONE PROTEIN YCDY"/>
    <property type="match status" value="1"/>
</dbReference>
<dbReference type="InterPro" id="IPR050289">
    <property type="entry name" value="TorD/DmsD_chaperones"/>
</dbReference>
<gene>
    <name evidence="2" type="ORF">SAMN05216285_2665</name>
</gene>
<dbReference type="eggNOG" id="arCOG01506">
    <property type="taxonomic scope" value="Archaea"/>
</dbReference>
<protein>
    <submittedName>
        <fullName evidence="2">Nitrate reductase delta subunit</fullName>
    </submittedName>
</protein>
<dbReference type="SUPFAM" id="SSF89155">
    <property type="entry name" value="TorD-like"/>
    <property type="match status" value="1"/>
</dbReference>
<dbReference type="OrthoDB" id="320758at2157"/>
<dbReference type="PANTHER" id="PTHR34227:SF1">
    <property type="entry name" value="DIMETHYL SULFOXIDE REDUCTASE CHAPERONE-RELATED"/>
    <property type="match status" value="1"/>
</dbReference>
<accession>A0A1I0PK96</accession>
<dbReference type="AlphaFoldDB" id="A0A1I0PK96"/>
<dbReference type="Gene3D" id="1.10.3480.10">
    <property type="entry name" value="TorD-like"/>
    <property type="match status" value="1"/>
</dbReference>
<name>A0A1I0PK96_9EURY</name>
<evidence type="ECO:0000256" key="1">
    <source>
        <dbReference type="ARBA" id="ARBA00023186"/>
    </source>
</evidence>